<reference evidence="9 10" key="1">
    <citation type="journal article" date="2019" name="Int. J. Syst. Evol. Microbiol.">
        <title>The Global Catalogue of Microorganisms (GCM) 10K type strain sequencing project: providing services to taxonomists for standard genome sequencing and annotation.</title>
        <authorList>
            <consortium name="The Broad Institute Genomics Platform"/>
            <consortium name="The Broad Institute Genome Sequencing Center for Infectious Disease"/>
            <person name="Wu L."/>
            <person name="Ma J."/>
        </authorList>
    </citation>
    <scope>NUCLEOTIDE SEQUENCE [LARGE SCALE GENOMIC DNA]</scope>
    <source>
        <strain evidence="9 10">JCM 14718</strain>
    </source>
</reference>
<keyword evidence="5 8" id="KW-1133">Transmembrane helix</keyword>
<dbReference type="Gene3D" id="1.20.1730.10">
    <property type="entry name" value="Sodium/glucose cotransporter"/>
    <property type="match status" value="1"/>
</dbReference>
<evidence type="ECO:0000256" key="4">
    <source>
        <dbReference type="ARBA" id="ARBA00022692"/>
    </source>
</evidence>
<feature type="transmembrane region" description="Helical" evidence="8">
    <location>
        <begin position="157"/>
        <end position="176"/>
    </location>
</feature>
<feature type="transmembrane region" description="Helical" evidence="8">
    <location>
        <begin position="236"/>
        <end position="263"/>
    </location>
</feature>
<evidence type="ECO:0000313" key="9">
    <source>
        <dbReference type="EMBL" id="GAA1676123.1"/>
    </source>
</evidence>
<feature type="transmembrane region" description="Helical" evidence="8">
    <location>
        <begin position="441"/>
        <end position="464"/>
    </location>
</feature>
<gene>
    <name evidence="9" type="ORF">GCM10009765_26800</name>
</gene>
<evidence type="ECO:0000256" key="8">
    <source>
        <dbReference type="SAM" id="Phobius"/>
    </source>
</evidence>
<evidence type="ECO:0000256" key="2">
    <source>
        <dbReference type="ARBA" id="ARBA00006434"/>
    </source>
</evidence>
<proteinExistence type="inferred from homology"/>
<feature type="transmembrane region" description="Helical" evidence="8">
    <location>
        <begin position="188"/>
        <end position="207"/>
    </location>
</feature>
<accession>A0ABN2GSK4</accession>
<evidence type="ECO:0000256" key="6">
    <source>
        <dbReference type="ARBA" id="ARBA00023136"/>
    </source>
</evidence>
<evidence type="ECO:0000313" key="10">
    <source>
        <dbReference type="Proteomes" id="UP001500618"/>
    </source>
</evidence>
<dbReference type="PANTHER" id="PTHR48086">
    <property type="entry name" value="SODIUM/PROLINE SYMPORTER-RELATED"/>
    <property type="match status" value="1"/>
</dbReference>
<organism evidence="9 10">
    <name type="scientific">Fodinicola feengrottensis</name>
    <dbReference type="NCBI Taxonomy" id="435914"/>
    <lineage>
        <taxon>Bacteria</taxon>
        <taxon>Bacillati</taxon>
        <taxon>Actinomycetota</taxon>
        <taxon>Actinomycetes</taxon>
        <taxon>Mycobacteriales</taxon>
        <taxon>Fodinicola</taxon>
    </lineage>
</organism>
<evidence type="ECO:0000256" key="5">
    <source>
        <dbReference type="ARBA" id="ARBA00022989"/>
    </source>
</evidence>
<evidence type="ECO:0000256" key="3">
    <source>
        <dbReference type="ARBA" id="ARBA00022448"/>
    </source>
</evidence>
<feature type="transmembrane region" description="Helical" evidence="8">
    <location>
        <begin position="416"/>
        <end position="435"/>
    </location>
</feature>
<sequence length="475" mass="49796">MNAAVAIFAVAMIATIALGLYSARGRGKGLDEWSVSSRGLGTVFVWLLLAGESYTSYSFLGAAGWSYKYGAPIFYLVAYLGVGYTVAYLVGPLLWTYGRKHGLISIADIAEHRFSSRTVGVIVAVAATVFLLPYIQLQIQGLGVVVSTISGGDVSLQIAYVVAFLVAEGFVLVSGLRGSAWVSVLKDALVIAVVVFMAIYLPVHFLGGYGELLSRLVTEKPEWLTLPGHQSPGLGVGWFVSTVVLNGVTFAIFPNAVSGYLGAKSANNLRRSAMLLPWYSILLFVPMAIGLTALFAVPGLKNGDLALFTLASRAMPGWLLGIVGVAGALSAIVPMSVYMLTIGSMWGKSVLTRTETPDATKKRRSQLVTLIAGVIALAGSLLVPEALVRLSVLSYEGMAQLAPLVILGLWWRDMTALGAVAGLFSGTVVVVALVGTGNDPVFGINAGIVGLVINLAVNVAVSLADRRPALTGAKA</sequence>
<comment type="subcellular location">
    <subcellularLocation>
        <location evidence="1">Membrane</location>
        <topology evidence="1">Multi-pass membrane protein</topology>
    </subcellularLocation>
</comment>
<feature type="transmembrane region" description="Helical" evidence="8">
    <location>
        <begin position="393"/>
        <end position="411"/>
    </location>
</feature>
<keyword evidence="10" id="KW-1185">Reference proteome</keyword>
<feature type="transmembrane region" description="Helical" evidence="8">
    <location>
        <begin position="6"/>
        <end position="23"/>
    </location>
</feature>
<keyword evidence="6 8" id="KW-0472">Membrane</keyword>
<feature type="transmembrane region" description="Helical" evidence="8">
    <location>
        <begin position="43"/>
        <end position="67"/>
    </location>
</feature>
<keyword evidence="3" id="KW-0813">Transport</keyword>
<dbReference type="InterPro" id="IPR038377">
    <property type="entry name" value="Na/Glc_symporter_sf"/>
</dbReference>
<feature type="transmembrane region" description="Helical" evidence="8">
    <location>
        <begin position="73"/>
        <end position="97"/>
    </location>
</feature>
<name>A0ABN2GSK4_9ACTN</name>
<dbReference type="Pfam" id="PF00474">
    <property type="entry name" value="SSF"/>
    <property type="match status" value="1"/>
</dbReference>
<dbReference type="PROSITE" id="PS50283">
    <property type="entry name" value="NA_SOLUT_SYMP_3"/>
    <property type="match status" value="1"/>
</dbReference>
<keyword evidence="4 8" id="KW-0812">Transmembrane</keyword>
<dbReference type="InterPro" id="IPR050277">
    <property type="entry name" value="Sodium:Solute_Symporter"/>
</dbReference>
<feature type="transmembrane region" description="Helical" evidence="8">
    <location>
        <begin position="275"/>
        <end position="297"/>
    </location>
</feature>
<evidence type="ECO:0000256" key="7">
    <source>
        <dbReference type="RuleBase" id="RU362091"/>
    </source>
</evidence>
<comment type="similarity">
    <text evidence="2 7">Belongs to the sodium:solute symporter (SSF) (TC 2.A.21) family.</text>
</comment>
<dbReference type="EMBL" id="BAAANY010000009">
    <property type="protein sequence ID" value="GAA1676123.1"/>
    <property type="molecule type" value="Genomic_DNA"/>
</dbReference>
<evidence type="ECO:0000256" key="1">
    <source>
        <dbReference type="ARBA" id="ARBA00004141"/>
    </source>
</evidence>
<protein>
    <submittedName>
        <fullName evidence="9">Sodium:solute symporter</fullName>
    </submittedName>
</protein>
<feature type="transmembrane region" description="Helical" evidence="8">
    <location>
        <begin position="367"/>
        <end position="387"/>
    </location>
</feature>
<dbReference type="RefSeq" id="WP_344310285.1">
    <property type="nucleotide sequence ID" value="NZ_BAAANY010000009.1"/>
</dbReference>
<feature type="transmembrane region" description="Helical" evidence="8">
    <location>
        <begin position="118"/>
        <end position="137"/>
    </location>
</feature>
<dbReference type="CDD" id="cd10322">
    <property type="entry name" value="SLC5sbd"/>
    <property type="match status" value="1"/>
</dbReference>
<dbReference type="Proteomes" id="UP001500618">
    <property type="component" value="Unassembled WGS sequence"/>
</dbReference>
<comment type="caution">
    <text evidence="9">The sequence shown here is derived from an EMBL/GenBank/DDBJ whole genome shotgun (WGS) entry which is preliminary data.</text>
</comment>
<feature type="transmembrane region" description="Helical" evidence="8">
    <location>
        <begin position="317"/>
        <end position="346"/>
    </location>
</feature>
<dbReference type="PANTHER" id="PTHR48086:SF8">
    <property type="entry name" value="MONOCARBOXYLIC ACID PERMEASE"/>
    <property type="match status" value="1"/>
</dbReference>
<dbReference type="InterPro" id="IPR001734">
    <property type="entry name" value="Na/solute_symporter"/>
</dbReference>